<evidence type="ECO:0000313" key="3">
    <source>
        <dbReference type="Proteomes" id="UP000799771"/>
    </source>
</evidence>
<dbReference type="Proteomes" id="UP000799771">
    <property type="component" value="Unassembled WGS sequence"/>
</dbReference>
<feature type="region of interest" description="Disordered" evidence="1">
    <location>
        <begin position="36"/>
        <end position="55"/>
    </location>
</feature>
<name>A0A6A6A6Z0_9PLEO</name>
<organism evidence="2 3">
    <name type="scientific">Dothidotthia symphoricarpi CBS 119687</name>
    <dbReference type="NCBI Taxonomy" id="1392245"/>
    <lineage>
        <taxon>Eukaryota</taxon>
        <taxon>Fungi</taxon>
        <taxon>Dikarya</taxon>
        <taxon>Ascomycota</taxon>
        <taxon>Pezizomycotina</taxon>
        <taxon>Dothideomycetes</taxon>
        <taxon>Pleosporomycetidae</taxon>
        <taxon>Pleosporales</taxon>
        <taxon>Dothidotthiaceae</taxon>
        <taxon>Dothidotthia</taxon>
    </lineage>
</organism>
<feature type="compositionally biased region" description="Polar residues" evidence="1">
    <location>
        <begin position="44"/>
        <end position="55"/>
    </location>
</feature>
<dbReference type="RefSeq" id="XP_033521969.1">
    <property type="nucleotide sequence ID" value="XM_033668448.1"/>
</dbReference>
<protein>
    <recommendedName>
        <fullName evidence="4">Cyclin N-terminal domain-containing protein</fullName>
    </recommendedName>
</protein>
<dbReference type="OrthoDB" id="3877279at2759"/>
<dbReference type="AlphaFoldDB" id="A0A6A6A6Z0"/>
<accession>A0A6A6A6Z0</accession>
<proteinExistence type="predicted"/>
<sequence>MDYSPAFSVTSDMTDEELDQYFASYVPLSNLPTPPPAKEHTVASLPTPSSPSQNLDLSSELQAHATHLANLVPRNVSTAQPCVSVIRGFLERACLPDEIIAFAACILDALSDRFASTWRDSLLPSNYARNLKIFLQTDTRLNTSVTPDVIVLAALALAHDFLVDWLRSSKHWAVREGSAQFTVQEIEATKRAILQDMNYGLFRISNDMVQRMLQDMQRGSSTIVLRKEEMKVDRRRNLSLSFAGTAKWSFGLQTPELSP</sequence>
<evidence type="ECO:0008006" key="4">
    <source>
        <dbReference type="Google" id="ProtNLM"/>
    </source>
</evidence>
<dbReference type="EMBL" id="ML977510">
    <property type="protein sequence ID" value="KAF2127580.1"/>
    <property type="molecule type" value="Genomic_DNA"/>
</dbReference>
<evidence type="ECO:0000313" key="2">
    <source>
        <dbReference type="EMBL" id="KAF2127580.1"/>
    </source>
</evidence>
<gene>
    <name evidence="2" type="ORF">P153DRAFT_368174</name>
</gene>
<evidence type="ECO:0000256" key="1">
    <source>
        <dbReference type="SAM" id="MobiDB-lite"/>
    </source>
</evidence>
<keyword evidence="3" id="KW-1185">Reference proteome</keyword>
<reference evidence="2" key="1">
    <citation type="journal article" date="2020" name="Stud. Mycol.">
        <title>101 Dothideomycetes genomes: a test case for predicting lifestyles and emergence of pathogens.</title>
        <authorList>
            <person name="Haridas S."/>
            <person name="Albert R."/>
            <person name="Binder M."/>
            <person name="Bloem J."/>
            <person name="Labutti K."/>
            <person name="Salamov A."/>
            <person name="Andreopoulos B."/>
            <person name="Baker S."/>
            <person name="Barry K."/>
            <person name="Bills G."/>
            <person name="Bluhm B."/>
            <person name="Cannon C."/>
            <person name="Castanera R."/>
            <person name="Culley D."/>
            <person name="Daum C."/>
            <person name="Ezra D."/>
            <person name="Gonzalez J."/>
            <person name="Henrissat B."/>
            <person name="Kuo A."/>
            <person name="Liang C."/>
            <person name="Lipzen A."/>
            <person name="Lutzoni F."/>
            <person name="Magnuson J."/>
            <person name="Mondo S."/>
            <person name="Nolan M."/>
            <person name="Ohm R."/>
            <person name="Pangilinan J."/>
            <person name="Park H.-J."/>
            <person name="Ramirez L."/>
            <person name="Alfaro M."/>
            <person name="Sun H."/>
            <person name="Tritt A."/>
            <person name="Yoshinaga Y."/>
            <person name="Zwiers L.-H."/>
            <person name="Turgeon B."/>
            <person name="Goodwin S."/>
            <person name="Spatafora J."/>
            <person name="Crous P."/>
            <person name="Grigoriev I."/>
        </authorList>
    </citation>
    <scope>NUCLEOTIDE SEQUENCE</scope>
    <source>
        <strain evidence="2">CBS 119687</strain>
    </source>
</reference>
<dbReference type="GeneID" id="54408880"/>